<dbReference type="InterPro" id="IPR016040">
    <property type="entry name" value="NAD(P)-bd_dom"/>
</dbReference>
<dbReference type="OrthoDB" id="10254221at2759"/>
<dbReference type="AlphaFoldDB" id="N1PDI4"/>
<dbReference type="OMA" id="TVRNQPD"/>
<evidence type="ECO:0000313" key="4">
    <source>
        <dbReference type="Proteomes" id="UP000016933"/>
    </source>
</evidence>
<dbReference type="InterPro" id="IPR036291">
    <property type="entry name" value="NAD(P)-bd_dom_sf"/>
</dbReference>
<gene>
    <name evidence="3" type="ORF">DOTSEDRAFT_75733</name>
</gene>
<reference evidence="4" key="1">
    <citation type="journal article" date="2012" name="PLoS Genet.">
        <title>The genomes of the fungal plant pathogens Cladosporium fulvum and Dothistroma septosporum reveal adaptation to different hosts and lifestyles but also signatures of common ancestry.</title>
        <authorList>
            <person name="de Wit P.J.G.M."/>
            <person name="van der Burgt A."/>
            <person name="Oekmen B."/>
            <person name="Stergiopoulos I."/>
            <person name="Abd-Elsalam K.A."/>
            <person name="Aerts A.L."/>
            <person name="Bahkali A.H."/>
            <person name="Beenen H.G."/>
            <person name="Chettri P."/>
            <person name="Cox M.P."/>
            <person name="Datema E."/>
            <person name="de Vries R.P."/>
            <person name="Dhillon B."/>
            <person name="Ganley A.R."/>
            <person name="Griffiths S.A."/>
            <person name="Guo Y."/>
            <person name="Hamelin R.C."/>
            <person name="Henrissat B."/>
            <person name="Kabir M.S."/>
            <person name="Jashni M.K."/>
            <person name="Kema G."/>
            <person name="Klaubauf S."/>
            <person name="Lapidus A."/>
            <person name="Levasseur A."/>
            <person name="Lindquist E."/>
            <person name="Mehrabi R."/>
            <person name="Ohm R.A."/>
            <person name="Owen T.J."/>
            <person name="Salamov A."/>
            <person name="Schwelm A."/>
            <person name="Schijlen E."/>
            <person name="Sun H."/>
            <person name="van den Burg H.A."/>
            <person name="van Ham R.C.H.J."/>
            <person name="Zhang S."/>
            <person name="Goodwin S.B."/>
            <person name="Grigoriev I.V."/>
            <person name="Collemare J."/>
            <person name="Bradshaw R.E."/>
        </authorList>
    </citation>
    <scope>NUCLEOTIDE SEQUENCE [LARGE SCALE GENOMIC DNA]</scope>
    <source>
        <strain evidence="4">NZE10 / CBS 128990</strain>
    </source>
</reference>
<proteinExistence type="inferred from homology"/>
<sequence>MPIYALLGATGGTGSAILHCLLSQPPADLTLNILVRSKDKLLAAFPKIEATTAIRVKIVQGISTDLVAVKQCLEGASVIFNVVATNESKAGLSLIHDTAGTVIDTLASLQTTNKEHYTKPTVIQLRSGSLNTELNSGTPWVVTWFLAFCLHYVYSDIVRASQLYERTVRNQPDLLDYIYIDPPALHGAGRTKRTGYELISKGTVVNGVSYADLGAAFCEVASRGDEFRGKSVGLVGTGEVDETWDVLLYYNWLGAKSRVFG</sequence>
<reference evidence="3 4" key="2">
    <citation type="journal article" date="2012" name="PLoS Pathog.">
        <title>Diverse lifestyles and strategies of plant pathogenesis encoded in the genomes of eighteen Dothideomycetes fungi.</title>
        <authorList>
            <person name="Ohm R.A."/>
            <person name="Feau N."/>
            <person name="Henrissat B."/>
            <person name="Schoch C.L."/>
            <person name="Horwitz B.A."/>
            <person name="Barry K.W."/>
            <person name="Condon B.J."/>
            <person name="Copeland A.C."/>
            <person name="Dhillon B."/>
            <person name="Glaser F."/>
            <person name="Hesse C.N."/>
            <person name="Kosti I."/>
            <person name="LaButti K."/>
            <person name="Lindquist E.A."/>
            <person name="Lucas S."/>
            <person name="Salamov A.A."/>
            <person name="Bradshaw R.E."/>
            <person name="Ciuffetti L."/>
            <person name="Hamelin R.C."/>
            <person name="Kema G.H.J."/>
            <person name="Lawrence C."/>
            <person name="Scott J.A."/>
            <person name="Spatafora J.W."/>
            <person name="Turgeon B.G."/>
            <person name="de Wit P.J.G.M."/>
            <person name="Zhong S."/>
            <person name="Goodwin S.B."/>
            <person name="Grigoriev I.V."/>
        </authorList>
    </citation>
    <scope>NUCLEOTIDE SEQUENCE [LARGE SCALE GENOMIC DNA]</scope>
    <source>
        <strain evidence="4">NZE10 / CBS 128990</strain>
    </source>
</reference>
<feature type="domain" description="NAD(P)-binding" evidence="2">
    <location>
        <begin position="8"/>
        <end position="220"/>
    </location>
</feature>
<accession>N1PDI4</accession>
<dbReference type="eggNOG" id="ENOG502SM0C">
    <property type="taxonomic scope" value="Eukaryota"/>
</dbReference>
<dbReference type="HOGENOM" id="CLU_090039_0_0_1"/>
<evidence type="ECO:0000313" key="3">
    <source>
        <dbReference type="EMBL" id="EME38265.1"/>
    </source>
</evidence>
<dbReference type="GO" id="GO:0016646">
    <property type="term" value="F:oxidoreductase activity, acting on the CH-NH group of donors, NAD or NADP as acceptor"/>
    <property type="evidence" value="ECO:0007669"/>
    <property type="project" value="TreeGrafter"/>
</dbReference>
<dbReference type="STRING" id="675120.N1PDI4"/>
<keyword evidence="4" id="KW-1185">Reference proteome</keyword>
<name>N1PDI4_DOTSN</name>
<evidence type="ECO:0000259" key="2">
    <source>
        <dbReference type="Pfam" id="PF13460"/>
    </source>
</evidence>
<evidence type="ECO:0000256" key="1">
    <source>
        <dbReference type="ARBA" id="ARBA00038376"/>
    </source>
</evidence>
<protein>
    <recommendedName>
        <fullName evidence="2">NAD(P)-binding domain-containing protein</fullName>
    </recommendedName>
</protein>
<dbReference type="PANTHER" id="PTHR43355">
    <property type="entry name" value="FLAVIN REDUCTASE (NADPH)"/>
    <property type="match status" value="1"/>
</dbReference>
<dbReference type="EMBL" id="KB446547">
    <property type="protein sequence ID" value="EME38265.1"/>
    <property type="molecule type" value="Genomic_DNA"/>
</dbReference>
<dbReference type="Gene3D" id="3.40.50.720">
    <property type="entry name" value="NAD(P)-binding Rossmann-like Domain"/>
    <property type="match status" value="1"/>
</dbReference>
<dbReference type="Proteomes" id="UP000016933">
    <property type="component" value="Unassembled WGS sequence"/>
</dbReference>
<dbReference type="InterPro" id="IPR051606">
    <property type="entry name" value="Polyketide_Oxido-like"/>
</dbReference>
<dbReference type="PANTHER" id="PTHR43355:SF2">
    <property type="entry name" value="FLAVIN REDUCTASE (NADPH)"/>
    <property type="match status" value="1"/>
</dbReference>
<dbReference type="SUPFAM" id="SSF51735">
    <property type="entry name" value="NAD(P)-binding Rossmann-fold domains"/>
    <property type="match status" value="1"/>
</dbReference>
<organism evidence="3 4">
    <name type="scientific">Dothistroma septosporum (strain NZE10 / CBS 128990)</name>
    <name type="common">Red band needle blight fungus</name>
    <name type="synonym">Mycosphaerella pini</name>
    <dbReference type="NCBI Taxonomy" id="675120"/>
    <lineage>
        <taxon>Eukaryota</taxon>
        <taxon>Fungi</taxon>
        <taxon>Dikarya</taxon>
        <taxon>Ascomycota</taxon>
        <taxon>Pezizomycotina</taxon>
        <taxon>Dothideomycetes</taxon>
        <taxon>Dothideomycetidae</taxon>
        <taxon>Mycosphaerellales</taxon>
        <taxon>Mycosphaerellaceae</taxon>
        <taxon>Dothistroma</taxon>
    </lineage>
</organism>
<dbReference type="Pfam" id="PF13460">
    <property type="entry name" value="NAD_binding_10"/>
    <property type="match status" value="1"/>
</dbReference>
<comment type="similarity">
    <text evidence="1">Belongs to the avfA family.</text>
</comment>